<dbReference type="Proteomes" id="UP001164539">
    <property type="component" value="Chromosome 11"/>
</dbReference>
<evidence type="ECO:0000313" key="2">
    <source>
        <dbReference type="Proteomes" id="UP001164539"/>
    </source>
</evidence>
<gene>
    <name evidence="1" type="ORF">OWV82_020945</name>
</gene>
<sequence>MAGQRNSYGKRSHSQTDFADNGPNKRRYSGEDRDQFVIGSEDTVYRYLCPIRKIGSIIGRGGEIVKQLRIDTKSKIRIGETVPGCEERVVTIYSASDETNAYEDGEKFVSPAQDALFRVHDKVIAEELHGDEDLEGGHHITAKLLVPSDQIGCVIGKGGQIVQNIRGETGAQIRILKDDHLPSCALRSDELVQISGEASVVKKALYQIANRLHENPSRSQHLLASAISNVYSSTGSLMAPTATTSIVGIAPLVGPYGGYKGEAAGDWSRSLYSAPRDEMSSKEFSLRLVCPTANIGGVIGKGGTIINQIRQETRAVIKVDSSATEGDDCLVAISSKEFFEDTFSPTIEAVVRLQPKCSEKIERDSGLISYTTRLLVPTSRIGCLIGKGGAIITEMRRLTKANIRILPKESLPKIASEDDEMVQISGDLDLAKDALVQVTTRLRANLFDREGAVSTFVPVLPYLPMSENGSDSLSYESRDSKRHGRGHPYSGGYGSSDLVPSDSYGSYGGSQIGGSASAYGTYGSYSSGRSGASGLSSHTPVSRRKSYY</sequence>
<proteinExistence type="predicted"/>
<reference evidence="1 2" key="1">
    <citation type="journal article" date="2023" name="Science">
        <title>Complex scaffold remodeling in plant triterpene biosynthesis.</title>
        <authorList>
            <person name="De La Pena R."/>
            <person name="Hodgson H."/>
            <person name="Liu J.C."/>
            <person name="Stephenson M.J."/>
            <person name="Martin A.C."/>
            <person name="Owen C."/>
            <person name="Harkess A."/>
            <person name="Leebens-Mack J."/>
            <person name="Jimenez L.E."/>
            <person name="Osbourn A."/>
            <person name="Sattely E.S."/>
        </authorList>
    </citation>
    <scope>NUCLEOTIDE SEQUENCE [LARGE SCALE GENOMIC DNA]</scope>
    <source>
        <strain evidence="2">cv. JPN11</strain>
        <tissue evidence="1">Leaf</tissue>
    </source>
</reference>
<evidence type="ECO:0000313" key="1">
    <source>
        <dbReference type="EMBL" id="KAJ4707422.1"/>
    </source>
</evidence>
<comment type="caution">
    <text evidence="1">The sequence shown here is derived from an EMBL/GenBank/DDBJ whole genome shotgun (WGS) entry which is preliminary data.</text>
</comment>
<protein>
    <submittedName>
        <fullName evidence="1">KH domain-containing protein</fullName>
    </submittedName>
</protein>
<organism evidence="1 2">
    <name type="scientific">Melia azedarach</name>
    <name type="common">Chinaberry tree</name>
    <dbReference type="NCBI Taxonomy" id="155640"/>
    <lineage>
        <taxon>Eukaryota</taxon>
        <taxon>Viridiplantae</taxon>
        <taxon>Streptophyta</taxon>
        <taxon>Embryophyta</taxon>
        <taxon>Tracheophyta</taxon>
        <taxon>Spermatophyta</taxon>
        <taxon>Magnoliopsida</taxon>
        <taxon>eudicotyledons</taxon>
        <taxon>Gunneridae</taxon>
        <taxon>Pentapetalae</taxon>
        <taxon>rosids</taxon>
        <taxon>malvids</taxon>
        <taxon>Sapindales</taxon>
        <taxon>Meliaceae</taxon>
        <taxon>Melia</taxon>
    </lineage>
</organism>
<name>A0ACC1X7W4_MELAZ</name>
<accession>A0ACC1X7W4</accession>
<dbReference type="EMBL" id="CM051404">
    <property type="protein sequence ID" value="KAJ4707422.1"/>
    <property type="molecule type" value="Genomic_DNA"/>
</dbReference>
<keyword evidence="2" id="KW-1185">Reference proteome</keyword>